<evidence type="ECO:0000313" key="5">
    <source>
        <dbReference type="EMBL" id="MFD2415136.1"/>
    </source>
</evidence>
<dbReference type="Pfam" id="PF12802">
    <property type="entry name" value="MarR_2"/>
    <property type="match status" value="1"/>
</dbReference>
<dbReference type="PROSITE" id="PS00846">
    <property type="entry name" value="HTH_ARSR_1"/>
    <property type="match status" value="1"/>
</dbReference>
<dbReference type="InterPro" id="IPR039422">
    <property type="entry name" value="MarR/SlyA-like"/>
</dbReference>
<organism evidence="5 6">
    <name type="scientific">Amycolatopsis pigmentata</name>
    <dbReference type="NCBI Taxonomy" id="450801"/>
    <lineage>
        <taxon>Bacteria</taxon>
        <taxon>Bacillati</taxon>
        <taxon>Actinomycetota</taxon>
        <taxon>Actinomycetes</taxon>
        <taxon>Pseudonocardiales</taxon>
        <taxon>Pseudonocardiaceae</taxon>
        <taxon>Amycolatopsis</taxon>
    </lineage>
</organism>
<dbReference type="InterPro" id="IPR000835">
    <property type="entry name" value="HTH_MarR-typ"/>
</dbReference>
<keyword evidence="2" id="KW-0238">DNA-binding</keyword>
<evidence type="ECO:0000259" key="4">
    <source>
        <dbReference type="PROSITE" id="PS50995"/>
    </source>
</evidence>
<evidence type="ECO:0000313" key="6">
    <source>
        <dbReference type="Proteomes" id="UP001597417"/>
    </source>
</evidence>
<dbReference type="InterPro" id="IPR018334">
    <property type="entry name" value="ArsR_HTH"/>
</dbReference>
<dbReference type="PANTHER" id="PTHR33164">
    <property type="entry name" value="TRANSCRIPTIONAL REGULATOR, MARR FAMILY"/>
    <property type="match status" value="1"/>
</dbReference>
<dbReference type="PROSITE" id="PS50995">
    <property type="entry name" value="HTH_MARR_2"/>
    <property type="match status" value="1"/>
</dbReference>
<dbReference type="SUPFAM" id="SSF46785">
    <property type="entry name" value="Winged helix' DNA-binding domain"/>
    <property type="match status" value="1"/>
</dbReference>
<comment type="caution">
    <text evidence="5">The sequence shown here is derived from an EMBL/GenBank/DDBJ whole genome shotgun (WGS) entry which is preliminary data.</text>
</comment>
<sequence>MSETSARWLDPAEKAAWLSYRQMTRLLDAQLASDLQADSGLSESDYDVLGTLNDSEVTWCLKDLGARLLWSQSRLSHHIARMAARGLVERLLCPTDGRGTDVAITPAGREAIVVAAPGHVESVRRHFFDHLNAADIKALTGIGEKINEHLRAGLDQTRI</sequence>
<evidence type="ECO:0000256" key="1">
    <source>
        <dbReference type="ARBA" id="ARBA00023015"/>
    </source>
</evidence>
<dbReference type="InterPro" id="IPR036388">
    <property type="entry name" value="WH-like_DNA-bd_sf"/>
</dbReference>
<keyword evidence="1" id="KW-0805">Transcription regulation</keyword>
<evidence type="ECO:0000256" key="2">
    <source>
        <dbReference type="ARBA" id="ARBA00023125"/>
    </source>
</evidence>
<accession>A0ABW5FM85</accession>
<dbReference type="EMBL" id="JBHUKR010000004">
    <property type="protein sequence ID" value="MFD2415136.1"/>
    <property type="molecule type" value="Genomic_DNA"/>
</dbReference>
<dbReference type="Gene3D" id="1.10.10.10">
    <property type="entry name" value="Winged helix-like DNA-binding domain superfamily/Winged helix DNA-binding domain"/>
    <property type="match status" value="1"/>
</dbReference>
<evidence type="ECO:0000256" key="3">
    <source>
        <dbReference type="ARBA" id="ARBA00023163"/>
    </source>
</evidence>
<protein>
    <submittedName>
        <fullName evidence="5">MarR family winged helix-turn-helix transcriptional regulator</fullName>
    </submittedName>
</protein>
<reference evidence="6" key="1">
    <citation type="journal article" date="2019" name="Int. J. Syst. Evol. Microbiol.">
        <title>The Global Catalogue of Microorganisms (GCM) 10K type strain sequencing project: providing services to taxonomists for standard genome sequencing and annotation.</title>
        <authorList>
            <consortium name="The Broad Institute Genomics Platform"/>
            <consortium name="The Broad Institute Genome Sequencing Center for Infectious Disease"/>
            <person name="Wu L."/>
            <person name="Ma J."/>
        </authorList>
    </citation>
    <scope>NUCLEOTIDE SEQUENCE [LARGE SCALE GENOMIC DNA]</scope>
    <source>
        <strain evidence="6">CGMCC 4.7645</strain>
    </source>
</reference>
<dbReference type="Proteomes" id="UP001597417">
    <property type="component" value="Unassembled WGS sequence"/>
</dbReference>
<keyword evidence="6" id="KW-1185">Reference proteome</keyword>
<dbReference type="RefSeq" id="WP_378260670.1">
    <property type="nucleotide sequence ID" value="NZ_JBHUKR010000004.1"/>
</dbReference>
<name>A0ABW5FM85_9PSEU</name>
<dbReference type="PANTHER" id="PTHR33164:SF99">
    <property type="entry name" value="MARR FAMILY REGULATORY PROTEIN"/>
    <property type="match status" value="1"/>
</dbReference>
<proteinExistence type="predicted"/>
<dbReference type="InterPro" id="IPR036390">
    <property type="entry name" value="WH_DNA-bd_sf"/>
</dbReference>
<gene>
    <name evidence="5" type="ORF">ACFSXZ_02225</name>
</gene>
<feature type="domain" description="HTH marR-type" evidence="4">
    <location>
        <begin position="13"/>
        <end position="148"/>
    </location>
</feature>
<keyword evidence="3" id="KW-0804">Transcription</keyword>
<dbReference type="SMART" id="SM00347">
    <property type="entry name" value="HTH_MARR"/>
    <property type="match status" value="1"/>
</dbReference>